<feature type="compositionally biased region" description="Polar residues" evidence="1">
    <location>
        <begin position="352"/>
        <end position="361"/>
    </location>
</feature>
<dbReference type="PANTHER" id="PTHR38848">
    <property type="entry name" value="G-PROTEIN COUPLED RECEPTORS FAMILY 3 PROFILE DOMAIN-CONTAINING PROTEIN"/>
    <property type="match status" value="1"/>
</dbReference>
<proteinExistence type="predicted"/>
<feature type="region of interest" description="Disordered" evidence="1">
    <location>
        <begin position="409"/>
        <end position="455"/>
    </location>
</feature>
<protein>
    <submittedName>
        <fullName evidence="3">Uncharacterized protein</fullName>
    </submittedName>
</protein>
<sequence>MAASGPVNVGRNAPYSVSSTPVVGQVISIILSMITIAALAVCLTRRVQSVCSWRRLPLSGWLLVFIYCDSFAFVFLTGVLSRGFDMNVLNICRGVILLCLACYMTTKVLIYLYLVEKAYIVRGRQQRRLKDKLYLFNFFAMICPYIGVFVLNFVFRFAYLDRNGMCIIGMKKVAMIPLISLEVVVNVYLTLLFVLPIRKLYSCRQNVNAALRAVALRTFIGSCATLTSSVVNITVLMVLEGEPGWICMMCCNADILFSVLVLHWVSSPDGNRLPHNPAVLPDINDLPFDGTAGGSMPPTLGLSFDLAQHKRAHIRDRGNGDMLSGSWSPGIEMQRQQHGHDRGQHGRKSSQHQRNPSSQSQGGHGRPTKKHQPCVTTHIAASRDADLLRKSMPSDTITVSTEQVQRVEIESDSEASAETRGITRQSAELEERSGSTDSIMGVGSTERILAVGEEK</sequence>
<feature type="transmembrane region" description="Helical" evidence="2">
    <location>
        <begin position="175"/>
        <end position="197"/>
    </location>
</feature>
<organism evidence="3 4">
    <name type="scientific">Glonium stellatum</name>
    <dbReference type="NCBI Taxonomy" id="574774"/>
    <lineage>
        <taxon>Eukaryota</taxon>
        <taxon>Fungi</taxon>
        <taxon>Dikarya</taxon>
        <taxon>Ascomycota</taxon>
        <taxon>Pezizomycotina</taxon>
        <taxon>Dothideomycetes</taxon>
        <taxon>Pleosporomycetidae</taxon>
        <taxon>Gloniales</taxon>
        <taxon>Gloniaceae</taxon>
        <taxon>Glonium</taxon>
    </lineage>
</organism>
<keyword evidence="2" id="KW-0472">Membrane</keyword>
<accession>A0A8E2EXU0</accession>
<feature type="transmembrane region" description="Helical" evidence="2">
    <location>
        <begin position="134"/>
        <end position="155"/>
    </location>
</feature>
<keyword evidence="2" id="KW-0812">Transmembrane</keyword>
<name>A0A8E2EXU0_9PEZI</name>
<keyword evidence="2" id="KW-1133">Transmembrane helix</keyword>
<evidence type="ECO:0000256" key="2">
    <source>
        <dbReference type="SAM" id="Phobius"/>
    </source>
</evidence>
<evidence type="ECO:0000313" key="4">
    <source>
        <dbReference type="Proteomes" id="UP000250140"/>
    </source>
</evidence>
<feature type="transmembrane region" description="Helical" evidence="2">
    <location>
        <begin position="218"/>
        <end position="239"/>
    </location>
</feature>
<dbReference type="EMBL" id="KV750052">
    <property type="protein sequence ID" value="OCL06506.1"/>
    <property type="molecule type" value="Genomic_DNA"/>
</dbReference>
<dbReference type="Proteomes" id="UP000250140">
    <property type="component" value="Unassembled WGS sequence"/>
</dbReference>
<dbReference type="OrthoDB" id="3210850at2759"/>
<keyword evidence="4" id="KW-1185">Reference proteome</keyword>
<evidence type="ECO:0000256" key="1">
    <source>
        <dbReference type="SAM" id="MobiDB-lite"/>
    </source>
</evidence>
<feature type="transmembrane region" description="Helical" evidence="2">
    <location>
        <begin position="22"/>
        <end position="44"/>
    </location>
</feature>
<dbReference type="PANTHER" id="PTHR38848:SF3">
    <property type="entry name" value="G-PROTEIN COUPLED RECEPTORS FAMILY 3 PROFILE DOMAIN-CONTAINING PROTEIN"/>
    <property type="match status" value="1"/>
</dbReference>
<feature type="region of interest" description="Disordered" evidence="1">
    <location>
        <begin position="316"/>
        <end position="374"/>
    </location>
</feature>
<feature type="transmembrane region" description="Helical" evidence="2">
    <location>
        <begin position="88"/>
        <end position="114"/>
    </location>
</feature>
<feature type="transmembrane region" description="Helical" evidence="2">
    <location>
        <begin position="56"/>
        <end position="76"/>
    </location>
</feature>
<dbReference type="AlphaFoldDB" id="A0A8E2EXU0"/>
<evidence type="ECO:0000313" key="3">
    <source>
        <dbReference type="EMBL" id="OCL06506.1"/>
    </source>
</evidence>
<reference evidence="3 4" key="1">
    <citation type="journal article" date="2016" name="Nat. Commun.">
        <title>Ectomycorrhizal ecology is imprinted in the genome of the dominant symbiotic fungus Cenococcum geophilum.</title>
        <authorList>
            <consortium name="DOE Joint Genome Institute"/>
            <person name="Peter M."/>
            <person name="Kohler A."/>
            <person name="Ohm R.A."/>
            <person name="Kuo A."/>
            <person name="Krutzmann J."/>
            <person name="Morin E."/>
            <person name="Arend M."/>
            <person name="Barry K.W."/>
            <person name="Binder M."/>
            <person name="Choi C."/>
            <person name="Clum A."/>
            <person name="Copeland A."/>
            <person name="Grisel N."/>
            <person name="Haridas S."/>
            <person name="Kipfer T."/>
            <person name="LaButti K."/>
            <person name="Lindquist E."/>
            <person name="Lipzen A."/>
            <person name="Maire R."/>
            <person name="Meier B."/>
            <person name="Mihaltcheva S."/>
            <person name="Molinier V."/>
            <person name="Murat C."/>
            <person name="Poggeler S."/>
            <person name="Quandt C.A."/>
            <person name="Sperisen C."/>
            <person name="Tritt A."/>
            <person name="Tisserant E."/>
            <person name="Crous P.W."/>
            <person name="Henrissat B."/>
            <person name="Nehls U."/>
            <person name="Egli S."/>
            <person name="Spatafora J.W."/>
            <person name="Grigoriev I.V."/>
            <person name="Martin F.M."/>
        </authorList>
    </citation>
    <scope>NUCLEOTIDE SEQUENCE [LARGE SCALE GENOMIC DNA]</scope>
    <source>
        <strain evidence="3 4">CBS 207.34</strain>
    </source>
</reference>
<gene>
    <name evidence="3" type="ORF">AOQ84DRAFT_75607</name>
</gene>